<sequence>MSGENELNAVAEPVGRAPEWVVIQLASGDPIEPALAKLEPSIENYRKLAAMIAGASLFVTEEKDALMLDEAHDAVTQAWSDFVHDH</sequence>
<dbReference type="AlphaFoldDB" id="A0A5C6BSP7"/>
<protein>
    <submittedName>
        <fullName evidence="1">Uncharacterized protein</fullName>
    </submittedName>
</protein>
<accession>A0A5C6BSP7</accession>
<reference evidence="1 2" key="1">
    <citation type="journal article" date="2020" name="Antonie Van Leeuwenhoek">
        <title>Rhodopirellula heiligendammensis sp. nov., Rhodopirellula pilleata sp. nov., and Rhodopirellula solitaria sp. nov. isolated from natural or artificial marine surfaces in Northern Germany and California, USA, and emended description of the genus Rhodopirellula.</title>
        <authorList>
            <person name="Kallscheuer N."/>
            <person name="Wiegand S."/>
            <person name="Jogler M."/>
            <person name="Boedeker C."/>
            <person name="Peeters S.H."/>
            <person name="Rast P."/>
            <person name="Heuer A."/>
            <person name="Jetten M.S.M."/>
            <person name="Rohde M."/>
            <person name="Jogler C."/>
        </authorList>
    </citation>
    <scope>NUCLEOTIDE SEQUENCE [LARGE SCALE GENOMIC DNA]</scope>
    <source>
        <strain evidence="1 2">Poly21</strain>
    </source>
</reference>
<keyword evidence="2" id="KW-1185">Reference proteome</keyword>
<dbReference type="RefSeq" id="WP_146407024.1">
    <property type="nucleotide sequence ID" value="NZ_SJPU01000002.1"/>
</dbReference>
<gene>
    <name evidence="1" type="ORF">Poly21_22490</name>
</gene>
<evidence type="ECO:0000313" key="1">
    <source>
        <dbReference type="EMBL" id="TWU15058.1"/>
    </source>
</evidence>
<evidence type="ECO:0000313" key="2">
    <source>
        <dbReference type="Proteomes" id="UP000319908"/>
    </source>
</evidence>
<dbReference type="EMBL" id="SJPU01000002">
    <property type="protein sequence ID" value="TWU15058.1"/>
    <property type="molecule type" value="Genomic_DNA"/>
</dbReference>
<comment type="caution">
    <text evidence="1">The sequence shown here is derived from an EMBL/GenBank/DDBJ whole genome shotgun (WGS) entry which is preliminary data.</text>
</comment>
<proteinExistence type="predicted"/>
<name>A0A5C6BSP7_9BACT</name>
<organism evidence="1 2">
    <name type="scientific">Allorhodopirellula heiligendammensis</name>
    <dbReference type="NCBI Taxonomy" id="2714739"/>
    <lineage>
        <taxon>Bacteria</taxon>
        <taxon>Pseudomonadati</taxon>
        <taxon>Planctomycetota</taxon>
        <taxon>Planctomycetia</taxon>
        <taxon>Pirellulales</taxon>
        <taxon>Pirellulaceae</taxon>
        <taxon>Allorhodopirellula</taxon>
    </lineage>
</organism>
<dbReference type="Proteomes" id="UP000319908">
    <property type="component" value="Unassembled WGS sequence"/>
</dbReference>